<dbReference type="Proteomes" id="UP000185557">
    <property type="component" value="Unassembled WGS sequence"/>
</dbReference>
<protein>
    <submittedName>
        <fullName evidence="1">Uncharacterized protein</fullName>
    </submittedName>
</protein>
<dbReference type="RefSeq" id="WP_073609852.1">
    <property type="nucleotide sequence ID" value="NZ_MRCG01000015.1"/>
</dbReference>
<dbReference type="STRING" id="549789.NIES30_18125"/>
<evidence type="ECO:0000313" key="1">
    <source>
        <dbReference type="EMBL" id="OKH45804.1"/>
    </source>
</evidence>
<organism evidence="1 2">
    <name type="scientific">Phormidium tenue NIES-30</name>
    <dbReference type="NCBI Taxonomy" id="549789"/>
    <lineage>
        <taxon>Bacteria</taxon>
        <taxon>Bacillati</taxon>
        <taxon>Cyanobacteriota</taxon>
        <taxon>Cyanophyceae</taxon>
        <taxon>Oscillatoriophycideae</taxon>
        <taxon>Oscillatoriales</taxon>
        <taxon>Oscillatoriaceae</taxon>
        <taxon>Phormidium</taxon>
    </lineage>
</organism>
<gene>
    <name evidence="1" type="ORF">NIES30_18125</name>
</gene>
<sequence>MERGLLWLPLLAVFIGLAWAGWHEFQKVQAYEAWATEFDRSKYDIRSMLGQRGDELTWGRPTRQGPIDLTTLSLQQVTTLQLEIDGKAVPADQTNPTGKSVELALATTGGETYRIPFTDGDLARRWEKALHQSLQALKSASA</sequence>
<name>A0A1U7J1L9_9CYAN</name>
<accession>A0A1U7J1L9</accession>
<proteinExistence type="predicted"/>
<dbReference type="EMBL" id="MRCG01000015">
    <property type="protein sequence ID" value="OKH45804.1"/>
    <property type="molecule type" value="Genomic_DNA"/>
</dbReference>
<comment type="caution">
    <text evidence="1">The sequence shown here is derived from an EMBL/GenBank/DDBJ whole genome shotgun (WGS) entry which is preliminary data.</text>
</comment>
<evidence type="ECO:0000313" key="2">
    <source>
        <dbReference type="Proteomes" id="UP000185557"/>
    </source>
</evidence>
<keyword evidence="2" id="KW-1185">Reference proteome</keyword>
<dbReference type="AlphaFoldDB" id="A0A1U7J1L9"/>
<dbReference type="OrthoDB" id="530035at2"/>
<reference evidence="1 2" key="1">
    <citation type="submission" date="2016-11" db="EMBL/GenBank/DDBJ databases">
        <title>Draft Genome Sequences of Nine Cyanobacterial Strains from Diverse Habitats.</title>
        <authorList>
            <person name="Zhu T."/>
            <person name="Hou S."/>
            <person name="Lu X."/>
            <person name="Hess W.R."/>
        </authorList>
    </citation>
    <scope>NUCLEOTIDE SEQUENCE [LARGE SCALE GENOMIC DNA]</scope>
    <source>
        <strain evidence="1 2">NIES-30</strain>
    </source>
</reference>